<dbReference type="SUPFAM" id="SSF48371">
    <property type="entry name" value="ARM repeat"/>
    <property type="match status" value="1"/>
</dbReference>
<dbReference type="EMBL" id="JABFDB010000001">
    <property type="protein sequence ID" value="NYZ18114.1"/>
    <property type="molecule type" value="Genomic_DNA"/>
</dbReference>
<protein>
    <submittedName>
        <fullName evidence="2">Tetratricopeptide repeat protein</fullName>
    </submittedName>
</protein>
<gene>
    <name evidence="2" type="ORF">HND93_00195</name>
</gene>
<dbReference type="Proteomes" id="UP000584642">
    <property type="component" value="Unassembled WGS sequence"/>
</dbReference>
<dbReference type="SUPFAM" id="SSF48452">
    <property type="entry name" value="TPR-like"/>
    <property type="match status" value="1"/>
</dbReference>
<organism evidence="2 3">
    <name type="scientific">Azospirillum oleiclasticum</name>
    <dbReference type="NCBI Taxonomy" id="2735135"/>
    <lineage>
        <taxon>Bacteria</taxon>
        <taxon>Pseudomonadati</taxon>
        <taxon>Pseudomonadota</taxon>
        <taxon>Alphaproteobacteria</taxon>
        <taxon>Rhodospirillales</taxon>
        <taxon>Azospirillaceae</taxon>
        <taxon>Azospirillum</taxon>
    </lineage>
</organism>
<feature type="transmembrane region" description="Helical" evidence="1">
    <location>
        <begin position="45"/>
        <end position="65"/>
    </location>
</feature>
<evidence type="ECO:0000256" key="1">
    <source>
        <dbReference type="SAM" id="Phobius"/>
    </source>
</evidence>
<proteinExistence type="predicted"/>
<keyword evidence="1" id="KW-1133">Transmembrane helix</keyword>
<keyword evidence="3" id="KW-1185">Reference proteome</keyword>
<dbReference type="Gene3D" id="1.25.40.10">
    <property type="entry name" value="Tetratricopeptide repeat domain"/>
    <property type="match status" value="1"/>
</dbReference>
<comment type="caution">
    <text evidence="2">The sequence shown here is derived from an EMBL/GenBank/DDBJ whole genome shotgun (WGS) entry which is preliminary data.</text>
</comment>
<keyword evidence="1" id="KW-0812">Transmembrane</keyword>
<evidence type="ECO:0000313" key="3">
    <source>
        <dbReference type="Proteomes" id="UP000584642"/>
    </source>
</evidence>
<evidence type="ECO:0000313" key="2">
    <source>
        <dbReference type="EMBL" id="NYZ18114.1"/>
    </source>
</evidence>
<dbReference type="InterPro" id="IPR016024">
    <property type="entry name" value="ARM-type_fold"/>
</dbReference>
<name>A0ABX2T1M4_9PROT</name>
<accession>A0ABX2T1M4</accession>
<sequence>MTPAVEPSEAAPDGGGAELVAVAMLTLATEATLAAVPPVSGWTPVTVAAALAGHFVVSALLVIWLRSRWRRGLDLRLPGLLAVSTPVLGPAGVVAVLFSALFHAVFRRHATGFHDWYLSLFPESETAPAQELFELIVSGREQAHVAASESFTDVMTVGTPVQKQAVIALVSRHFRPAFTPALKLGLADSDPSVRVQAATATARVEHEFNERWLALDESVREDPEDPVRRTALARHLDAYAFCGLLDTNREAELREKALAGYHQALDRAPGDGTLRHDLGRLLLRLGHVEEAERIMAPLIADGAERGVLVWYAECLFRLGRFDDLRGLCRTHAAVMRGGAATPDALGSVVNLWAGGDAVAMESAA</sequence>
<dbReference type="InterPro" id="IPR011990">
    <property type="entry name" value="TPR-like_helical_dom_sf"/>
</dbReference>
<dbReference type="Pfam" id="PF14559">
    <property type="entry name" value="TPR_19"/>
    <property type="match status" value="1"/>
</dbReference>
<feature type="transmembrane region" description="Helical" evidence="1">
    <location>
        <begin position="77"/>
        <end position="102"/>
    </location>
</feature>
<reference evidence="2 3" key="1">
    <citation type="submission" date="2020-05" db="EMBL/GenBank/DDBJ databases">
        <title>Azospirillum oleiclasticum sp. nov, a nitrogen-fixing and heavy crude oil-emulsifying bacterium isolated from the crude oil of Yumen Oilfield.</title>
        <authorList>
            <person name="Wu D."/>
            <person name="Cai M."/>
            <person name="Zhang X."/>
        </authorList>
    </citation>
    <scope>NUCLEOTIDE SEQUENCE [LARGE SCALE GENOMIC DNA]</scope>
    <source>
        <strain evidence="2 3">ROY-1-1-2</strain>
    </source>
</reference>
<keyword evidence="1" id="KW-0472">Membrane</keyword>